<name>A0A221SKW5_9VIBR</name>
<dbReference type="Gene3D" id="3.30.420.40">
    <property type="match status" value="2"/>
</dbReference>
<evidence type="ECO:0000256" key="3">
    <source>
        <dbReference type="ARBA" id="ARBA00022741"/>
    </source>
</evidence>
<dbReference type="Pfam" id="PF06723">
    <property type="entry name" value="MreB_Mbl"/>
    <property type="match status" value="1"/>
</dbReference>
<accession>A0A221SKW5</accession>
<evidence type="ECO:0000256" key="2">
    <source>
        <dbReference type="ARBA" id="ARBA00022490"/>
    </source>
</evidence>
<reference evidence="6" key="1">
    <citation type="submission" date="2008-07" db="EMBL/GenBank/DDBJ databases">
        <title>Analysis of genes from marine vibrio MV-1 putatively involved in magnetosome formation.</title>
        <authorList>
            <person name="Trubitsyn D."/>
            <person name="French C."/>
            <person name="Staniland S."/>
            <person name="Ward B."/>
        </authorList>
    </citation>
    <scope>NUCLEOTIDE SEQUENCE</scope>
    <source>
        <strain evidence="6">MV-1</strain>
    </source>
</reference>
<dbReference type="CDD" id="cd24009">
    <property type="entry name" value="ASKHA_NBD_MamK"/>
    <property type="match status" value="1"/>
</dbReference>
<evidence type="ECO:0000256" key="5">
    <source>
        <dbReference type="SAM" id="MobiDB-lite"/>
    </source>
</evidence>
<dbReference type="PANTHER" id="PTHR42749:SF1">
    <property type="entry name" value="CELL SHAPE-DETERMINING PROTEIN MREB"/>
    <property type="match status" value="1"/>
</dbReference>
<dbReference type="EMBL" id="EU882844">
    <property type="protein sequence ID" value="ASN76791.1"/>
    <property type="molecule type" value="Genomic_DNA"/>
</dbReference>
<keyword evidence="2" id="KW-0963">Cytoplasm</keyword>
<dbReference type="PANTHER" id="PTHR42749">
    <property type="entry name" value="CELL SHAPE-DETERMINING PROTEIN MREB"/>
    <property type="match status" value="1"/>
</dbReference>
<dbReference type="SUPFAM" id="SSF53067">
    <property type="entry name" value="Actin-like ATPase domain"/>
    <property type="match status" value="2"/>
</dbReference>
<gene>
    <name evidence="6" type="primary">mamK</name>
</gene>
<dbReference type="SMART" id="SM00268">
    <property type="entry name" value="ACTIN"/>
    <property type="match status" value="1"/>
</dbReference>
<feature type="region of interest" description="Disordered" evidence="5">
    <location>
        <begin position="1"/>
        <end position="20"/>
    </location>
</feature>
<dbReference type="AlphaFoldDB" id="A0A221SKW5"/>
<comment type="subcellular location">
    <subcellularLocation>
        <location evidence="1">Cytoplasm</location>
    </subcellularLocation>
</comment>
<evidence type="ECO:0000256" key="1">
    <source>
        <dbReference type="ARBA" id="ARBA00004496"/>
    </source>
</evidence>
<protein>
    <submittedName>
        <fullName evidence="6">MamK</fullName>
    </submittedName>
</protein>
<organism evidence="6">
    <name type="scientific">Vibrio sp. MV-1</name>
    <dbReference type="NCBI Taxonomy" id="632142"/>
    <lineage>
        <taxon>Bacteria</taxon>
        <taxon>Pseudomonadati</taxon>
        <taxon>Pseudomonadota</taxon>
        <taxon>Gammaproteobacteria</taxon>
        <taxon>Vibrionales</taxon>
        <taxon>Vibrionaceae</taxon>
        <taxon>Vibrio</taxon>
    </lineage>
</organism>
<dbReference type="InterPro" id="IPR004000">
    <property type="entry name" value="Actin"/>
</dbReference>
<proteinExistence type="predicted"/>
<dbReference type="InterPro" id="IPR043129">
    <property type="entry name" value="ATPase_NBD"/>
</dbReference>
<evidence type="ECO:0000256" key="4">
    <source>
        <dbReference type="ARBA" id="ARBA00022840"/>
    </source>
</evidence>
<dbReference type="GO" id="GO:0005737">
    <property type="term" value="C:cytoplasm"/>
    <property type="evidence" value="ECO:0007669"/>
    <property type="project" value="UniProtKB-SubCell"/>
</dbReference>
<dbReference type="GO" id="GO:0005524">
    <property type="term" value="F:ATP binding"/>
    <property type="evidence" value="ECO:0007669"/>
    <property type="project" value="UniProtKB-KW"/>
</dbReference>
<dbReference type="InterPro" id="IPR056546">
    <property type="entry name" value="MreB_MamK-like"/>
</dbReference>
<dbReference type="NCBIfam" id="NF040964">
    <property type="entry name" value="MamK"/>
    <property type="match status" value="1"/>
</dbReference>
<keyword evidence="4" id="KW-0067">ATP-binding</keyword>
<sequence>MDMDMDSTNDQANDQRKVGDDDNNTLLIGFDFGTSWTVVMTNRGHKERIRSVVGYPRDMIGVKLLGAPYLVGEAAFEKRSFVDLRAPLQDGVIREYVERDLEVARHLVSHVIESLSPRPDDEVCVIVGSPARATNTSKDLLAQIFQEVVDEVQVLSEPFLVAYGYDSLVNNLVIDIGAGTVDLCALKGAMPGQNSQVTVNQAGNFVDEQLEALITEVYPDVQMNTHVARAIKEKSGYVGDAPSQITADLRANGRPVSYDVTQMVGQACEMLIPGIIEGIDRLIQSCPPEDQAEMLRNILVAGGGSRIIGIDTYIQAALVDYYGDVVVKCVDDPVFAVARGALKLATELPPRYWEKLGNVTDY</sequence>
<keyword evidence="3" id="KW-0547">Nucleotide-binding</keyword>
<evidence type="ECO:0000313" key="6">
    <source>
        <dbReference type="EMBL" id="ASN76791.1"/>
    </source>
</evidence>